<evidence type="ECO:0000313" key="8">
    <source>
        <dbReference type="EMBL" id="KAF0719383.1"/>
    </source>
</evidence>
<sequence length="368" mass="40688">MGCGRSKGLCPSLGRKNVDDDETSQTVHQDELTTPPPKEDVPVPSLASVLLSTHPFEAEYTMASNRGLDDRASGHVASHRKTGHRVAVKCFAKAKMNDADIQALVDQVHMLKDLKHAHIVEFVGLFQSPTHYYMVNELLEGGELLDRLVDMECYSELAIRDAIQRLLSAIQCMHSRNIVHRNLKPENILLQNPSDEASIKICNFEFAHYDVDSQLSGKYSSLPNMAPEILAEAVYGREVDIWSVGVMAYLLLCGHAPYEGATEAEFLAAIQRGQIEFDAPDDVSDLARSFVMSMLVLDPNERPSPETLLQHPWMTGTVPTAPLKSVVQELKRFQLRRKFKAAVKTVQTSGSMRGAALLAQAHTSAAKV</sequence>
<evidence type="ECO:0000313" key="10">
    <source>
        <dbReference type="Proteomes" id="UP000332933"/>
    </source>
</evidence>
<dbReference type="Gene3D" id="1.10.510.10">
    <property type="entry name" value="Transferase(Phosphotransferase) domain 1"/>
    <property type="match status" value="1"/>
</dbReference>
<dbReference type="GO" id="GO:0004674">
    <property type="term" value="F:protein serine/threonine kinase activity"/>
    <property type="evidence" value="ECO:0007669"/>
    <property type="project" value="UniProtKB-KW"/>
</dbReference>
<accession>A0A485K4I4</accession>
<name>A0A485K4I4_9STRA</name>
<dbReference type="InterPro" id="IPR050205">
    <property type="entry name" value="CDPK_Ser/Thr_kinases"/>
</dbReference>
<dbReference type="OrthoDB" id="40902at2759"/>
<dbReference type="Pfam" id="PF00069">
    <property type="entry name" value="Pkinase"/>
    <property type="match status" value="1"/>
</dbReference>
<evidence type="ECO:0000256" key="2">
    <source>
        <dbReference type="ARBA" id="ARBA00022679"/>
    </source>
</evidence>
<evidence type="ECO:0000259" key="7">
    <source>
        <dbReference type="PROSITE" id="PS50011"/>
    </source>
</evidence>
<dbReference type="SUPFAM" id="SSF56112">
    <property type="entry name" value="Protein kinase-like (PK-like)"/>
    <property type="match status" value="1"/>
</dbReference>
<feature type="region of interest" description="Disordered" evidence="6">
    <location>
        <begin position="1"/>
        <end position="43"/>
    </location>
</feature>
<protein>
    <submittedName>
        <fullName evidence="9">Aste57867_1079 protein</fullName>
    </submittedName>
</protein>
<keyword evidence="2" id="KW-0808">Transferase</keyword>
<evidence type="ECO:0000256" key="1">
    <source>
        <dbReference type="ARBA" id="ARBA00022527"/>
    </source>
</evidence>
<keyword evidence="1" id="KW-0723">Serine/threonine-protein kinase</keyword>
<dbReference type="PANTHER" id="PTHR24349">
    <property type="entry name" value="SERINE/THREONINE-PROTEIN KINASE"/>
    <property type="match status" value="1"/>
</dbReference>
<reference evidence="8" key="2">
    <citation type="submission" date="2019-06" db="EMBL/GenBank/DDBJ databases">
        <title>Genomics analysis of Aphanomyces spp. identifies a new class of oomycete effector associated with host adaptation.</title>
        <authorList>
            <person name="Gaulin E."/>
        </authorList>
    </citation>
    <scope>NUCLEOTIDE SEQUENCE</scope>
    <source>
        <strain evidence="8">CBS 578.67</strain>
    </source>
</reference>
<dbReference type="PROSITE" id="PS50011">
    <property type="entry name" value="PROTEIN_KINASE_DOM"/>
    <property type="match status" value="1"/>
</dbReference>
<dbReference type="AlphaFoldDB" id="A0A485K4I4"/>
<keyword evidence="10" id="KW-1185">Reference proteome</keyword>
<feature type="domain" description="Protein kinase" evidence="7">
    <location>
        <begin position="60"/>
        <end position="314"/>
    </location>
</feature>
<dbReference type="InterPro" id="IPR011009">
    <property type="entry name" value="Kinase-like_dom_sf"/>
</dbReference>
<evidence type="ECO:0000313" key="9">
    <source>
        <dbReference type="EMBL" id="VFT78301.1"/>
    </source>
</evidence>
<dbReference type="Gene3D" id="3.30.200.20">
    <property type="entry name" value="Phosphorylase Kinase, domain 1"/>
    <property type="match status" value="1"/>
</dbReference>
<dbReference type="Proteomes" id="UP000332933">
    <property type="component" value="Unassembled WGS sequence"/>
</dbReference>
<keyword evidence="3" id="KW-0547">Nucleotide-binding</keyword>
<keyword evidence="4" id="KW-0418">Kinase</keyword>
<evidence type="ECO:0000256" key="3">
    <source>
        <dbReference type="ARBA" id="ARBA00022741"/>
    </source>
</evidence>
<dbReference type="EMBL" id="VJMH01000074">
    <property type="protein sequence ID" value="KAF0719383.1"/>
    <property type="molecule type" value="Genomic_DNA"/>
</dbReference>
<evidence type="ECO:0000256" key="6">
    <source>
        <dbReference type="SAM" id="MobiDB-lite"/>
    </source>
</evidence>
<dbReference type="GO" id="GO:0005524">
    <property type="term" value="F:ATP binding"/>
    <property type="evidence" value="ECO:0007669"/>
    <property type="project" value="UniProtKB-KW"/>
</dbReference>
<evidence type="ECO:0000256" key="5">
    <source>
        <dbReference type="ARBA" id="ARBA00022840"/>
    </source>
</evidence>
<keyword evidence="5" id="KW-0067">ATP-binding</keyword>
<proteinExistence type="predicted"/>
<evidence type="ECO:0000256" key="4">
    <source>
        <dbReference type="ARBA" id="ARBA00022777"/>
    </source>
</evidence>
<dbReference type="InterPro" id="IPR000719">
    <property type="entry name" value="Prot_kinase_dom"/>
</dbReference>
<gene>
    <name evidence="9" type="primary">Aste57867_1079</name>
    <name evidence="8" type="ORF">As57867_001078</name>
    <name evidence="9" type="ORF">ASTE57867_1079</name>
</gene>
<reference evidence="9 10" key="1">
    <citation type="submission" date="2019-03" db="EMBL/GenBank/DDBJ databases">
        <authorList>
            <person name="Gaulin E."/>
            <person name="Dumas B."/>
        </authorList>
    </citation>
    <scope>NUCLEOTIDE SEQUENCE [LARGE SCALE GENOMIC DNA]</scope>
    <source>
        <strain evidence="9">CBS 568.67</strain>
    </source>
</reference>
<organism evidence="9 10">
    <name type="scientific">Aphanomyces stellatus</name>
    <dbReference type="NCBI Taxonomy" id="120398"/>
    <lineage>
        <taxon>Eukaryota</taxon>
        <taxon>Sar</taxon>
        <taxon>Stramenopiles</taxon>
        <taxon>Oomycota</taxon>
        <taxon>Saprolegniomycetes</taxon>
        <taxon>Saprolegniales</taxon>
        <taxon>Verrucalvaceae</taxon>
        <taxon>Aphanomyces</taxon>
    </lineage>
</organism>
<dbReference type="EMBL" id="CAADRA010000074">
    <property type="protein sequence ID" value="VFT78301.1"/>
    <property type="molecule type" value="Genomic_DNA"/>
</dbReference>
<dbReference type="FunFam" id="1.10.510.10:FF:000571">
    <property type="entry name" value="Maternal embryonic leucine zipper kinase"/>
    <property type="match status" value="1"/>
</dbReference>